<comment type="similarity">
    <text evidence="1">Belongs to the class IV-like SAM-binding methyltransferase superfamily. RNA methyltransferase TrmH family.</text>
</comment>
<comment type="caution">
    <text evidence="5">The sequence shown here is derived from an EMBL/GenBank/DDBJ whole genome shotgun (WGS) entry which is preliminary data.</text>
</comment>
<accession>A0A1V4IGT4</accession>
<dbReference type="InterPro" id="IPR029026">
    <property type="entry name" value="tRNA_m1G_MTases_N"/>
</dbReference>
<dbReference type="InterPro" id="IPR001537">
    <property type="entry name" value="SpoU_MeTrfase"/>
</dbReference>
<dbReference type="GO" id="GO:0008173">
    <property type="term" value="F:RNA methyltransferase activity"/>
    <property type="evidence" value="ECO:0007669"/>
    <property type="project" value="InterPro"/>
</dbReference>
<dbReference type="SUPFAM" id="SSF55315">
    <property type="entry name" value="L30e-like"/>
    <property type="match status" value="1"/>
</dbReference>
<dbReference type="InterPro" id="IPR029064">
    <property type="entry name" value="Ribosomal_eL30-like_sf"/>
</dbReference>
<dbReference type="SUPFAM" id="SSF75217">
    <property type="entry name" value="alpha/beta knot"/>
    <property type="match status" value="1"/>
</dbReference>
<dbReference type="EMBL" id="MZGV01000051">
    <property type="protein sequence ID" value="OPJ59060.1"/>
    <property type="molecule type" value="Genomic_DNA"/>
</dbReference>
<dbReference type="Gene3D" id="3.40.1280.10">
    <property type="match status" value="1"/>
</dbReference>
<reference evidence="5 6" key="1">
    <citation type="submission" date="2017-03" db="EMBL/GenBank/DDBJ databases">
        <title>Genome sequence of Clostridium oryzae DSM 28571.</title>
        <authorList>
            <person name="Poehlein A."/>
            <person name="Daniel R."/>
        </authorList>
    </citation>
    <scope>NUCLEOTIDE SEQUENCE [LARGE SCALE GENOMIC DNA]</scope>
    <source>
        <strain evidence="5 6">DSM 28571</strain>
    </source>
</reference>
<dbReference type="STRING" id="1450648.CLORY_34750"/>
<dbReference type="GO" id="GO:0003723">
    <property type="term" value="F:RNA binding"/>
    <property type="evidence" value="ECO:0007669"/>
    <property type="project" value="InterPro"/>
</dbReference>
<dbReference type="RefSeq" id="WP_079426810.1">
    <property type="nucleotide sequence ID" value="NZ_MZGV01000051.1"/>
</dbReference>
<evidence type="ECO:0000256" key="2">
    <source>
        <dbReference type="ARBA" id="ARBA00022603"/>
    </source>
</evidence>
<dbReference type="GO" id="GO:0032259">
    <property type="term" value="P:methylation"/>
    <property type="evidence" value="ECO:0007669"/>
    <property type="project" value="UniProtKB-KW"/>
</dbReference>
<dbReference type="GO" id="GO:0006396">
    <property type="term" value="P:RNA processing"/>
    <property type="evidence" value="ECO:0007669"/>
    <property type="project" value="InterPro"/>
</dbReference>
<protein>
    <submittedName>
        <fullName evidence="5">Putative TrmH family tRNA/rRNA methyltransferase</fullName>
        <ecNumber evidence="5">2.1.1.-</ecNumber>
    </submittedName>
</protein>
<proteinExistence type="inferred from homology"/>
<evidence type="ECO:0000259" key="4">
    <source>
        <dbReference type="SMART" id="SM00967"/>
    </source>
</evidence>
<organism evidence="5 6">
    <name type="scientific">Clostridium oryzae</name>
    <dbReference type="NCBI Taxonomy" id="1450648"/>
    <lineage>
        <taxon>Bacteria</taxon>
        <taxon>Bacillati</taxon>
        <taxon>Bacillota</taxon>
        <taxon>Clostridia</taxon>
        <taxon>Eubacteriales</taxon>
        <taxon>Clostridiaceae</taxon>
        <taxon>Clostridium</taxon>
    </lineage>
</organism>
<keyword evidence="2 5" id="KW-0489">Methyltransferase</keyword>
<evidence type="ECO:0000313" key="5">
    <source>
        <dbReference type="EMBL" id="OPJ59060.1"/>
    </source>
</evidence>
<dbReference type="InterPro" id="IPR013123">
    <property type="entry name" value="SpoU_subst-bd"/>
</dbReference>
<evidence type="ECO:0000256" key="3">
    <source>
        <dbReference type="ARBA" id="ARBA00022679"/>
    </source>
</evidence>
<dbReference type="Proteomes" id="UP000190080">
    <property type="component" value="Unassembled WGS sequence"/>
</dbReference>
<dbReference type="SMART" id="SM00967">
    <property type="entry name" value="SpoU_sub_bind"/>
    <property type="match status" value="1"/>
</dbReference>
<name>A0A1V4IGT4_9CLOT</name>
<dbReference type="PANTHER" id="PTHR43191:SF2">
    <property type="entry name" value="RRNA METHYLTRANSFERASE 3, MITOCHONDRIAL"/>
    <property type="match status" value="1"/>
</dbReference>
<dbReference type="InterPro" id="IPR029028">
    <property type="entry name" value="Alpha/beta_knot_MTases"/>
</dbReference>
<keyword evidence="6" id="KW-1185">Reference proteome</keyword>
<dbReference type="Pfam" id="PF00588">
    <property type="entry name" value="SpoU_methylase"/>
    <property type="match status" value="1"/>
</dbReference>
<gene>
    <name evidence="5" type="ORF">CLORY_34750</name>
</gene>
<dbReference type="AlphaFoldDB" id="A0A1V4IGT4"/>
<dbReference type="InterPro" id="IPR051259">
    <property type="entry name" value="rRNA_Methyltransferase"/>
</dbReference>
<dbReference type="Pfam" id="PF22435">
    <property type="entry name" value="MRM3-like_sub_bind"/>
    <property type="match status" value="1"/>
</dbReference>
<dbReference type="OrthoDB" id="9785673at2"/>
<keyword evidence="3 5" id="KW-0808">Transferase</keyword>
<dbReference type="Gene3D" id="3.30.1330.30">
    <property type="match status" value="1"/>
</dbReference>
<evidence type="ECO:0000256" key="1">
    <source>
        <dbReference type="ARBA" id="ARBA00007228"/>
    </source>
</evidence>
<dbReference type="CDD" id="cd18095">
    <property type="entry name" value="SpoU-like_rRNA-MTase"/>
    <property type="match status" value="1"/>
</dbReference>
<dbReference type="GO" id="GO:0005737">
    <property type="term" value="C:cytoplasm"/>
    <property type="evidence" value="ECO:0007669"/>
    <property type="project" value="UniProtKB-ARBA"/>
</dbReference>
<feature type="domain" description="RNA 2-O ribose methyltransferase substrate binding" evidence="4">
    <location>
        <begin position="31"/>
        <end position="104"/>
    </location>
</feature>
<dbReference type="PANTHER" id="PTHR43191">
    <property type="entry name" value="RRNA METHYLTRANSFERASE 3"/>
    <property type="match status" value="1"/>
</dbReference>
<sequence length="262" mass="29644">MELIQSKDNAVLKSVKKLKQKKYRDECNCFFIEGFRFFQEAEKARVIIDKIFLSNEFINRNSEYAAMLEKEYRVYKVKDSLYRDICNTDKPQGISAVIKKSKTNLTAEKEKLYILADNIQDPGNMGTIIRTAHAVNAAGIIYTKGTVDPYNDKTLRSTMGSVFYVPLIEDNENLDFTCALRRGGYKLVVSSLKADYDFYDATYDNKLILAVGNEGNGISDLVEAMADMLIKIPMPGGAESLNVSIAAALMMYEVLRQRKNRS</sequence>
<dbReference type="EC" id="2.1.1.-" evidence="5"/>
<evidence type="ECO:0000313" key="6">
    <source>
        <dbReference type="Proteomes" id="UP000190080"/>
    </source>
</evidence>
<dbReference type="InterPro" id="IPR053888">
    <property type="entry name" value="MRM3-like_sub_bind"/>
</dbReference>